<sequence length="208" mass="23674">MDVLDEFISADQSDIGQSSGFNTNIPQYNPDLNTDPFGNSGIQFSTNNIGGGFNNGFQPVGGFQPTFNAGFNQGDDDDLDDEERERVMQVQLDNEERKRQLYEKQQNEEDDKKQRKISGRQELDKWNDQRKKEIQQRTSQNKEQEKLYHENVKAQRNGPNPWERVISNCDMNSSSYVGGADVSRMRQAMINRKADLTKSGGQTAKGLL</sequence>
<protein>
    <recommendedName>
        <fullName evidence="6">Clathrin light chain</fullName>
    </recommendedName>
</protein>
<dbReference type="GO" id="GO:0005198">
    <property type="term" value="F:structural molecule activity"/>
    <property type="evidence" value="ECO:0007669"/>
    <property type="project" value="InterPro"/>
</dbReference>
<evidence type="ECO:0000313" key="8">
    <source>
        <dbReference type="EMBL" id="CDW86848.1"/>
    </source>
</evidence>
<feature type="region of interest" description="Disordered" evidence="7">
    <location>
        <begin position="93"/>
        <end position="145"/>
    </location>
</feature>
<evidence type="ECO:0000256" key="6">
    <source>
        <dbReference type="RuleBase" id="RU363137"/>
    </source>
</evidence>
<evidence type="ECO:0000313" key="9">
    <source>
        <dbReference type="Proteomes" id="UP000039865"/>
    </source>
</evidence>
<dbReference type="InParanoid" id="A0A078B160"/>
<evidence type="ECO:0000256" key="4">
    <source>
        <dbReference type="ARBA" id="ARBA00023176"/>
    </source>
</evidence>
<proteinExistence type="inferred from homology"/>
<organism evidence="8 9">
    <name type="scientific">Stylonychia lemnae</name>
    <name type="common">Ciliate</name>
    <dbReference type="NCBI Taxonomy" id="5949"/>
    <lineage>
        <taxon>Eukaryota</taxon>
        <taxon>Sar</taxon>
        <taxon>Alveolata</taxon>
        <taxon>Ciliophora</taxon>
        <taxon>Intramacronucleata</taxon>
        <taxon>Spirotrichea</taxon>
        <taxon>Stichotrichia</taxon>
        <taxon>Sporadotrichida</taxon>
        <taxon>Oxytrichidae</taxon>
        <taxon>Stylonychinae</taxon>
        <taxon>Stylonychia</taxon>
    </lineage>
</organism>
<accession>A0A078B160</accession>
<evidence type="ECO:0000256" key="2">
    <source>
        <dbReference type="ARBA" id="ARBA00005263"/>
    </source>
</evidence>
<comment type="function">
    <text evidence="6">Clathrin is the major protein of the polyhedral coat of coated pits and vesicles.</text>
</comment>
<dbReference type="GO" id="GO:0030130">
    <property type="term" value="C:clathrin coat of trans-Golgi network vesicle"/>
    <property type="evidence" value="ECO:0007669"/>
    <property type="project" value="InterPro"/>
</dbReference>
<comment type="similarity">
    <text evidence="2 6">Belongs to the clathrin light chain family.</text>
</comment>
<keyword evidence="3 6" id="KW-0472">Membrane</keyword>
<reference evidence="8 9" key="1">
    <citation type="submission" date="2014-06" db="EMBL/GenBank/DDBJ databases">
        <authorList>
            <person name="Swart Estienne"/>
        </authorList>
    </citation>
    <scope>NUCLEOTIDE SEQUENCE [LARGE SCALE GENOMIC DNA]</scope>
    <source>
        <strain evidence="8 9">130c</strain>
    </source>
</reference>
<keyword evidence="9" id="KW-1185">Reference proteome</keyword>
<dbReference type="GO" id="GO:0030132">
    <property type="term" value="C:clathrin coat of coated pit"/>
    <property type="evidence" value="ECO:0007669"/>
    <property type="project" value="InterPro"/>
</dbReference>
<dbReference type="Proteomes" id="UP000039865">
    <property type="component" value="Unassembled WGS sequence"/>
</dbReference>
<dbReference type="AlphaFoldDB" id="A0A078B160"/>
<dbReference type="OrthoDB" id="302617at2759"/>
<gene>
    <name evidence="8" type="primary">Contig9929.g10614</name>
    <name evidence="8" type="ORF">STYLEM_15947</name>
</gene>
<keyword evidence="4 6" id="KW-0168">Coated pit</keyword>
<evidence type="ECO:0000256" key="1">
    <source>
        <dbReference type="ARBA" id="ARBA00004180"/>
    </source>
</evidence>
<name>A0A078B160_STYLE</name>
<comment type="subcellular location">
    <subcellularLocation>
        <location evidence="1 6">Cytoplasmic vesicle membrane</location>
        <topology evidence="1 6">Peripheral membrane protein</topology>
        <orientation evidence="1 6">Cytoplasmic side</orientation>
    </subcellularLocation>
    <subcellularLocation>
        <location evidence="6">Membrane</location>
        <location evidence="6">Coated pit</location>
        <topology evidence="6">Peripheral membrane protein</topology>
        <orientation evidence="6">Cytoplasmic side</orientation>
    </subcellularLocation>
    <text evidence="6">Cytoplasmic face of coated pits and vesicles.</text>
</comment>
<dbReference type="GO" id="GO:0016192">
    <property type="term" value="P:vesicle-mediated transport"/>
    <property type="evidence" value="ECO:0007669"/>
    <property type="project" value="InterPro"/>
</dbReference>
<dbReference type="InterPro" id="IPR000996">
    <property type="entry name" value="Clathrin_L-chain"/>
</dbReference>
<keyword evidence="5 6" id="KW-0968">Cytoplasmic vesicle</keyword>
<dbReference type="Pfam" id="PF01086">
    <property type="entry name" value="Clathrin_lg_ch"/>
    <property type="match status" value="1"/>
</dbReference>
<evidence type="ECO:0000256" key="7">
    <source>
        <dbReference type="SAM" id="MobiDB-lite"/>
    </source>
</evidence>
<evidence type="ECO:0000256" key="5">
    <source>
        <dbReference type="ARBA" id="ARBA00023329"/>
    </source>
</evidence>
<dbReference type="EMBL" id="CCKQ01015035">
    <property type="protein sequence ID" value="CDW86848.1"/>
    <property type="molecule type" value="Genomic_DNA"/>
</dbReference>
<dbReference type="GO" id="GO:0006886">
    <property type="term" value="P:intracellular protein transport"/>
    <property type="evidence" value="ECO:0007669"/>
    <property type="project" value="InterPro"/>
</dbReference>
<evidence type="ECO:0000256" key="3">
    <source>
        <dbReference type="ARBA" id="ARBA00023136"/>
    </source>
</evidence>
<feature type="compositionally biased region" description="Basic and acidic residues" evidence="7">
    <location>
        <begin position="94"/>
        <end position="145"/>
    </location>
</feature>